<organism evidence="1 2">
    <name type="scientific">Thelohanellus kitauei</name>
    <name type="common">Myxosporean</name>
    <dbReference type="NCBI Taxonomy" id="669202"/>
    <lineage>
        <taxon>Eukaryota</taxon>
        <taxon>Metazoa</taxon>
        <taxon>Cnidaria</taxon>
        <taxon>Myxozoa</taxon>
        <taxon>Myxosporea</taxon>
        <taxon>Bivalvulida</taxon>
        <taxon>Platysporina</taxon>
        <taxon>Myxobolidae</taxon>
        <taxon>Thelohanellus</taxon>
    </lineage>
</organism>
<name>A0A0C2JC56_THEKT</name>
<sequence>MDVDTDNTYKNPDIEELLRGFQSEGFDENQKDIAFYLKRFDLTFKLHFLCFETVYEEWKRDLLMKNIGKRHLKVVLENFPGREYESIKYQQIKIYVFCKALQQGQERITDFLSRLRSLASGCQFGQHLEERLRDQFIFGLLDSDVGREIFYRFSSASVSLEEVVDVAENFEDVKFNFNMIQNIGEASSHVYKSRNSMAKQVVTNNKERSTQIRLSNNKTCVRCGENWHKNIREFQR</sequence>
<accession>A0A0C2JC56</accession>
<evidence type="ECO:0000313" key="2">
    <source>
        <dbReference type="Proteomes" id="UP000031668"/>
    </source>
</evidence>
<dbReference type="Proteomes" id="UP000031668">
    <property type="component" value="Unassembled WGS sequence"/>
</dbReference>
<reference evidence="1 2" key="1">
    <citation type="journal article" date="2014" name="Genome Biol. Evol.">
        <title>The genome of the myxosporean Thelohanellus kitauei shows adaptations to nutrient acquisition within its fish host.</title>
        <authorList>
            <person name="Yang Y."/>
            <person name="Xiong J."/>
            <person name="Zhou Z."/>
            <person name="Huo F."/>
            <person name="Miao W."/>
            <person name="Ran C."/>
            <person name="Liu Y."/>
            <person name="Zhang J."/>
            <person name="Feng J."/>
            <person name="Wang M."/>
            <person name="Wang M."/>
            <person name="Wang L."/>
            <person name="Yao B."/>
        </authorList>
    </citation>
    <scope>NUCLEOTIDE SEQUENCE [LARGE SCALE GENOMIC DNA]</scope>
    <source>
        <strain evidence="1">Wuqing</strain>
    </source>
</reference>
<proteinExistence type="predicted"/>
<evidence type="ECO:0008006" key="3">
    <source>
        <dbReference type="Google" id="ProtNLM"/>
    </source>
</evidence>
<evidence type="ECO:0000313" key="1">
    <source>
        <dbReference type="EMBL" id="KII66743.1"/>
    </source>
</evidence>
<gene>
    <name evidence="1" type="ORF">RF11_00827</name>
</gene>
<dbReference type="AlphaFoldDB" id="A0A0C2JC56"/>
<comment type="caution">
    <text evidence="1">The sequence shown here is derived from an EMBL/GenBank/DDBJ whole genome shotgun (WGS) entry which is preliminary data.</text>
</comment>
<dbReference type="EMBL" id="JWZT01003453">
    <property type="protein sequence ID" value="KII66743.1"/>
    <property type="molecule type" value="Genomic_DNA"/>
</dbReference>
<protein>
    <recommendedName>
        <fullName evidence="3">Retrotransposon gag domain-containing protein</fullName>
    </recommendedName>
</protein>
<keyword evidence="2" id="KW-1185">Reference proteome</keyword>
<dbReference type="OrthoDB" id="5973823at2759"/>